<dbReference type="InterPro" id="IPR023313">
    <property type="entry name" value="UBQ-conjugating_AS"/>
</dbReference>
<dbReference type="PROSITE" id="PS50030">
    <property type="entry name" value="UBA"/>
    <property type="match status" value="1"/>
</dbReference>
<dbReference type="GO" id="GO:0004842">
    <property type="term" value="F:ubiquitin-protein transferase activity"/>
    <property type="evidence" value="ECO:0007669"/>
    <property type="project" value="EnsemblFungi"/>
</dbReference>
<dbReference type="InterPro" id="IPR016135">
    <property type="entry name" value="UBQ-conjugating_enzyme/RWD"/>
</dbReference>
<dbReference type="GO" id="GO:0016050">
    <property type="term" value="P:vesicle organization"/>
    <property type="evidence" value="ECO:0007669"/>
    <property type="project" value="EnsemblFungi"/>
</dbReference>
<dbReference type="Gene3D" id="3.10.110.10">
    <property type="entry name" value="Ubiquitin Conjugating Enzyme"/>
    <property type="match status" value="1"/>
</dbReference>
<dbReference type="PANTHER" id="PTHR24068">
    <property type="entry name" value="UBIQUITIN-CONJUGATING ENZYME E2"/>
    <property type="match status" value="1"/>
</dbReference>
<dbReference type="GO" id="GO:0070628">
    <property type="term" value="F:proteasome binding"/>
    <property type="evidence" value="ECO:0007669"/>
    <property type="project" value="EnsemblFungi"/>
</dbReference>
<protein>
    <submittedName>
        <fullName evidence="7">Ubiquitin conjugating enzyme</fullName>
    </submittedName>
</protein>
<accession>A0A137PB92</accession>
<keyword evidence="1" id="KW-0808">Transferase</keyword>
<sequence>MDLNRLNRDLKDCERFDKDFPFKIYHTDELNKFTARIRGPKNSIYEKGFFDLDIELTNDYPFSPPKVKFITPVYHPNISSQTGAICLDLLSTKWSPIITFRTLLLSIQTLLSAPEPNDPQDAEVAKQFTTKYSEFRSTAEFWVSAYAPPLQEKDMEMLDEDWIKPYLDMGFDLNQIKSTLIKFNFNNDEVLESLLSSNTN</sequence>
<dbReference type="PROSITE" id="PS00183">
    <property type="entry name" value="UBC_1"/>
    <property type="match status" value="1"/>
</dbReference>
<reference evidence="7 8" key="1">
    <citation type="journal article" date="2015" name="Genome Biol. Evol.">
        <title>Phylogenomic analyses indicate that early fungi evolved digesting cell walls of algal ancestors of land plants.</title>
        <authorList>
            <person name="Chang Y."/>
            <person name="Wang S."/>
            <person name="Sekimoto S."/>
            <person name="Aerts A.L."/>
            <person name="Choi C."/>
            <person name="Clum A."/>
            <person name="LaButti K.M."/>
            <person name="Lindquist E.A."/>
            <person name="Yee Ngan C."/>
            <person name="Ohm R.A."/>
            <person name="Salamov A.A."/>
            <person name="Grigoriev I.V."/>
            <person name="Spatafora J.W."/>
            <person name="Berbee M.L."/>
        </authorList>
    </citation>
    <scope>NUCLEOTIDE SEQUENCE [LARGE SCALE GENOMIC DNA]</scope>
    <source>
        <strain evidence="7 8">NRRL 28638</strain>
    </source>
</reference>
<keyword evidence="4" id="KW-0067">ATP-binding</keyword>
<organism evidence="7 8">
    <name type="scientific">Conidiobolus coronatus (strain ATCC 28846 / CBS 209.66 / NRRL 28638)</name>
    <name type="common">Delacroixia coronata</name>
    <dbReference type="NCBI Taxonomy" id="796925"/>
    <lineage>
        <taxon>Eukaryota</taxon>
        <taxon>Fungi</taxon>
        <taxon>Fungi incertae sedis</taxon>
        <taxon>Zoopagomycota</taxon>
        <taxon>Entomophthoromycotina</taxon>
        <taxon>Entomophthoromycetes</taxon>
        <taxon>Entomophthorales</taxon>
        <taxon>Ancylistaceae</taxon>
        <taxon>Conidiobolus</taxon>
    </lineage>
</organism>
<dbReference type="SMART" id="SM00212">
    <property type="entry name" value="UBCc"/>
    <property type="match status" value="1"/>
</dbReference>
<feature type="domain" description="UBA" evidence="5">
    <location>
        <begin position="157"/>
        <end position="197"/>
    </location>
</feature>
<evidence type="ECO:0000313" key="7">
    <source>
        <dbReference type="EMBL" id="KXN72273.1"/>
    </source>
</evidence>
<dbReference type="Pfam" id="PF00179">
    <property type="entry name" value="UQ_con"/>
    <property type="match status" value="1"/>
</dbReference>
<proteinExistence type="inferred from homology"/>
<gene>
    <name evidence="7" type="ORF">CONCODRAFT_47806</name>
</gene>
<feature type="domain" description="UBC core" evidence="6">
    <location>
        <begin position="1"/>
        <end position="148"/>
    </location>
</feature>
<feature type="active site" description="Glycyl thioester intermediate" evidence="3">
    <location>
        <position position="86"/>
    </location>
</feature>
<evidence type="ECO:0000256" key="3">
    <source>
        <dbReference type="PROSITE-ProRule" id="PRU10133"/>
    </source>
</evidence>
<evidence type="ECO:0000256" key="2">
    <source>
        <dbReference type="ARBA" id="ARBA00022786"/>
    </source>
</evidence>
<keyword evidence="2 4" id="KW-0833">Ubl conjugation pathway</keyword>
<evidence type="ECO:0000256" key="1">
    <source>
        <dbReference type="ARBA" id="ARBA00022679"/>
    </source>
</evidence>
<dbReference type="SUPFAM" id="SSF54495">
    <property type="entry name" value="UBC-like"/>
    <property type="match status" value="1"/>
</dbReference>
<evidence type="ECO:0000259" key="5">
    <source>
        <dbReference type="PROSITE" id="PS50030"/>
    </source>
</evidence>
<dbReference type="PROSITE" id="PS50127">
    <property type="entry name" value="UBC_2"/>
    <property type="match status" value="1"/>
</dbReference>
<dbReference type="STRING" id="796925.A0A137PB92"/>
<dbReference type="AlphaFoldDB" id="A0A137PB92"/>
<dbReference type="GO" id="GO:0005524">
    <property type="term" value="F:ATP binding"/>
    <property type="evidence" value="ECO:0007669"/>
    <property type="project" value="UniProtKB-UniRule"/>
</dbReference>
<evidence type="ECO:0000256" key="4">
    <source>
        <dbReference type="RuleBase" id="RU362109"/>
    </source>
</evidence>
<evidence type="ECO:0000259" key="6">
    <source>
        <dbReference type="PROSITE" id="PS50127"/>
    </source>
</evidence>
<dbReference type="EMBL" id="KQ964456">
    <property type="protein sequence ID" value="KXN72273.1"/>
    <property type="molecule type" value="Genomic_DNA"/>
</dbReference>
<dbReference type="Proteomes" id="UP000070444">
    <property type="component" value="Unassembled WGS sequence"/>
</dbReference>
<evidence type="ECO:0000313" key="8">
    <source>
        <dbReference type="Proteomes" id="UP000070444"/>
    </source>
</evidence>
<dbReference type="GO" id="GO:0036503">
    <property type="term" value="P:ERAD pathway"/>
    <property type="evidence" value="ECO:0007669"/>
    <property type="project" value="EnsemblFungi"/>
</dbReference>
<dbReference type="GO" id="GO:0006511">
    <property type="term" value="P:ubiquitin-dependent protein catabolic process"/>
    <property type="evidence" value="ECO:0007669"/>
    <property type="project" value="EnsemblFungi"/>
</dbReference>
<name>A0A137PB92_CONC2</name>
<keyword evidence="8" id="KW-1185">Reference proteome</keyword>
<dbReference type="OrthoDB" id="9993688at2759"/>
<dbReference type="InterPro" id="IPR015940">
    <property type="entry name" value="UBA"/>
</dbReference>
<comment type="similarity">
    <text evidence="4">Belongs to the ubiquitin-conjugating enzyme family.</text>
</comment>
<dbReference type="InterPro" id="IPR000608">
    <property type="entry name" value="UBC"/>
</dbReference>
<keyword evidence="4" id="KW-0547">Nucleotide-binding</keyword>